<dbReference type="Proteomes" id="UP000326837">
    <property type="component" value="Chromosome"/>
</dbReference>
<dbReference type="Pfam" id="PF07596">
    <property type="entry name" value="SBP_bac_10"/>
    <property type="match status" value="1"/>
</dbReference>
<proteinExistence type="predicted"/>
<dbReference type="InterPro" id="IPR011453">
    <property type="entry name" value="DUF1559"/>
</dbReference>
<dbReference type="InterPro" id="IPR012902">
    <property type="entry name" value="N_methyl_site"/>
</dbReference>
<evidence type="ECO:0000313" key="3">
    <source>
        <dbReference type="EMBL" id="BBO36164.1"/>
    </source>
</evidence>
<dbReference type="NCBIfam" id="TIGR04294">
    <property type="entry name" value="pre_pil_HX9DG"/>
    <property type="match status" value="1"/>
</dbReference>
<dbReference type="InterPro" id="IPR027558">
    <property type="entry name" value="Pre_pil_HX9DG_C"/>
</dbReference>
<dbReference type="PANTHER" id="PTHR30093:SF2">
    <property type="entry name" value="TYPE II SECRETION SYSTEM PROTEIN H"/>
    <property type="match status" value="1"/>
</dbReference>
<feature type="transmembrane region" description="Helical" evidence="1">
    <location>
        <begin position="20"/>
        <end position="41"/>
    </location>
</feature>
<accession>A0A5K7XGZ0</accession>
<name>A0A5K7XGZ0_9BACT</name>
<dbReference type="SUPFAM" id="SSF54523">
    <property type="entry name" value="Pili subunits"/>
    <property type="match status" value="1"/>
</dbReference>
<dbReference type="PANTHER" id="PTHR30093">
    <property type="entry name" value="GENERAL SECRETION PATHWAY PROTEIN G"/>
    <property type="match status" value="1"/>
</dbReference>
<organism evidence="3 4">
    <name type="scientific">Lacipirellula parvula</name>
    <dbReference type="NCBI Taxonomy" id="2650471"/>
    <lineage>
        <taxon>Bacteria</taxon>
        <taxon>Pseudomonadati</taxon>
        <taxon>Planctomycetota</taxon>
        <taxon>Planctomycetia</taxon>
        <taxon>Pirellulales</taxon>
        <taxon>Lacipirellulaceae</taxon>
        <taxon>Lacipirellula</taxon>
    </lineage>
</organism>
<dbReference type="KEGG" id="lpav:PLANPX_5776"/>
<dbReference type="PROSITE" id="PS00409">
    <property type="entry name" value="PROKAR_NTER_METHYL"/>
    <property type="match status" value="1"/>
</dbReference>
<dbReference type="EMBL" id="AP021861">
    <property type="protein sequence ID" value="BBO36164.1"/>
    <property type="molecule type" value="Genomic_DNA"/>
</dbReference>
<keyword evidence="1" id="KW-1133">Transmembrane helix</keyword>
<keyword evidence="1" id="KW-0472">Membrane</keyword>
<gene>
    <name evidence="3" type="ORF">PLANPX_5776</name>
</gene>
<dbReference type="Pfam" id="PF07963">
    <property type="entry name" value="N_methyl"/>
    <property type="match status" value="1"/>
</dbReference>
<keyword evidence="4" id="KW-1185">Reference proteome</keyword>
<feature type="domain" description="DUF1559" evidence="2">
    <location>
        <begin position="42"/>
        <end position="279"/>
    </location>
</feature>
<evidence type="ECO:0000313" key="4">
    <source>
        <dbReference type="Proteomes" id="UP000326837"/>
    </source>
</evidence>
<dbReference type="NCBIfam" id="TIGR02532">
    <property type="entry name" value="IV_pilin_GFxxxE"/>
    <property type="match status" value="1"/>
</dbReference>
<keyword evidence="1" id="KW-0812">Transmembrane</keyword>
<dbReference type="AlphaFoldDB" id="A0A5K7XGZ0"/>
<protein>
    <recommendedName>
        <fullName evidence="2">DUF1559 domain-containing protein</fullName>
    </recommendedName>
</protein>
<reference evidence="4" key="1">
    <citation type="submission" date="2019-10" db="EMBL/GenBank/DDBJ databases">
        <title>Lacipirellula parvula gen. nov., sp. nov., representing a lineage of planctomycetes widespread in freshwater anoxic habitats, and description of the family Lacipirellulaceae.</title>
        <authorList>
            <person name="Dedysh S.N."/>
            <person name="Kulichevskaya I.S."/>
            <person name="Beletsky A.V."/>
            <person name="Rakitin A.L."/>
            <person name="Mardanov A.V."/>
            <person name="Ivanova A.A."/>
            <person name="Saltykova V.X."/>
            <person name="Rijpstra W.I.C."/>
            <person name="Sinninghe Damste J.S."/>
            <person name="Ravin N.V."/>
        </authorList>
    </citation>
    <scope>NUCLEOTIDE SEQUENCE [LARGE SCALE GENOMIC DNA]</scope>
    <source>
        <strain evidence="4">PX69</strain>
    </source>
</reference>
<dbReference type="InterPro" id="IPR045584">
    <property type="entry name" value="Pilin-like"/>
</dbReference>
<evidence type="ECO:0000256" key="1">
    <source>
        <dbReference type="SAM" id="Phobius"/>
    </source>
</evidence>
<evidence type="ECO:0000259" key="2">
    <source>
        <dbReference type="Pfam" id="PF07596"/>
    </source>
</evidence>
<sequence length="297" mass="32084">MPCPPATRRESHAPSRGFTLVELLVVIAIIGVLVSLLLPAVQAAREASRRSRCANNLKQQGLAAINYEGQRRTLPPGCIGCLPPQEGVQLFLSWNAQLLPWLEQTALHARLDFTKPSDEAPNLPAASQQVDVFLCPSTLQPETASDSNLWRGAAFTDYGGIYGVEGAGRDAPFSIDPSEWFSGQVLEPGSLGVFVYDEPVAYRDIVDGLSQTVAIAESLLRRRVECEWINGQNVFAQEQSTPINSTEGLENEIGSPHPGGAQAVFCDGHVAFLSEQLDQRVLNAMLTRAGEEAAHAP</sequence>
<dbReference type="Gene3D" id="3.30.700.10">
    <property type="entry name" value="Glycoprotein, Type 4 Pilin"/>
    <property type="match status" value="1"/>
</dbReference>